<proteinExistence type="inferred from homology"/>
<evidence type="ECO:0000256" key="1">
    <source>
        <dbReference type="ARBA" id="ARBA00004099"/>
    </source>
</evidence>
<protein>
    <submittedName>
        <fullName evidence="7">Small-subunit processome</fullName>
    </submittedName>
</protein>
<reference evidence="7 8" key="1">
    <citation type="journal article" date="2019" name="Nat. Ecol. Evol.">
        <title>Megaphylogeny resolves global patterns of mushroom evolution.</title>
        <authorList>
            <person name="Varga T."/>
            <person name="Krizsan K."/>
            <person name="Foldi C."/>
            <person name="Dima B."/>
            <person name="Sanchez-Garcia M."/>
            <person name="Sanchez-Ramirez S."/>
            <person name="Szollosi G.J."/>
            <person name="Szarkandi J.G."/>
            <person name="Papp V."/>
            <person name="Albert L."/>
            <person name="Andreopoulos W."/>
            <person name="Angelini C."/>
            <person name="Antonin V."/>
            <person name="Barry K.W."/>
            <person name="Bougher N.L."/>
            <person name="Buchanan P."/>
            <person name="Buyck B."/>
            <person name="Bense V."/>
            <person name="Catcheside P."/>
            <person name="Chovatia M."/>
            <person name="Cooper J."/>
            <person name="Damon W."/>
            <person name="Desjardin D."/>
            <person name="Finy P."/>
            <person name="Geml J."/>
            <person name="Haridas S."/>
            <person name="Hughes K."/>
            <person name="Justo A."/>
            <person name="Karasinski D."/>
            <person name="Kautmanova I."/>
            <person name="Kiss B."/>
            <person name="Kocsube S."/>
            <person name="Kotiranta H."/>
            <person name="LaButti K.M."/>
            <person name="Lechner B.E."/>
            <person name="Liimatainen K."/>
            <person name="Lipzen A."/>
            <person name="Lukacs Z."/>
            <person name="Mihaltcheva S."/>
            <person name="Morgado L.N."/>
            <person name="Niskanen T."/>
            <person name="Noordeloos M.E."/>
            <person name="Ohm R.A."/>
            <person name="Ortiz-Santana B."/>
            <person name="Ovrebo C."/>
            <person name="Racz N."/>
            <person name="Riley R."/>
            <person name="Savchenko A."/>
            <person name="Shiryaev A."/>
            <person name="Soop K."/>
            <person name="Spirin V."/>
            <person name="Szebenyi C."/>
            <person name="Tomsovsky M."/>
            <person name="Tulloss R.E."/>
            <person name="Uehling J."/>
            <person name="Grigoriev I.V."/>
            <person name="Vagvolgyi C."/>
            <person name="Papp T."/>
            <person name="Martin F.M."/>
            <person name="Miettinen O."/>
            <person name="Hibbett D.S."/>
            <person name="Nagy L.G."/>
        </authorList>
    </citation>
    <scope>NUCLEOTIDE SEQUENCE [LARGE SCALE GENOMIC DNA]</scope>
    <source>
        <strain evidence="7 8">CBS 309.79</strain>
    </source>
</reference>
<sequence>MTSSMRNSLHRRNHKERSQLATRSKLGLLEKHKDYVKRARDYHSKQDRLQRLRQKAADKNKDEFYFAMTKQKTTNGVHHHDRGNVPLPMDMVKVLKTQDENYIRTVRSAGLKKIERIKTQLTMLANLMKSNDSDDEGLDDAEVDTLQKAGVLQGSSKRKRSGGKSKRVLFVDSAEEASSYTPLPSSSAPPLPSPSFTSAPVDLGWKTPKDIKRKQKALPQSPPTETPTLDDTPALDPTPSTRTHLLKELSARLTRDTQLRYAMRELEMQRLMAGKGARRKIVAVVSENAMEEEEDEDAVDARKGKRTTVRRMTDVDEKNYKPRVYKWKMERK</sequence>
<evidence type="ECO:0000313" key="7">
    <source>
        <dbReference type="EMBL" id="TFK99743.1"/>
    </source>
</evidence>
<dbReference type="Pfam" id="PF03998">
    <property type="entry name" value="Utp11"/>
    <property type="match status" value="1"/>
</dbReference>
<dbReference type="PANTHER" id="PTHR12838:SF0">
    <property type="entry name" value="U3 SMALL NUCLEOLAR RNA-ASSOCIATED PROTEIN 11-RELATED"/>
    <property type="match status" value="1"/>
</dbReference>
<keyword evidence="8" id="KW-1185">Reference proteome</keyword>
<name>A0A5C3QMW8_9AGAR</name>
<dbReference type="GO" id="GO:0006364">
    <property type="term" value="P:rRNA processing"/>
    <property type="evidence" value="ECO:0007669"/>
    <property type="project" value="UniProtKB-KW"/>
</dbReference>
<evidence type="ECO:0000256" key="6">
    <source>
        <dbReference type="SAM" id="MobiDB-lite"/>
    </source>
</evidence>
<comment type="function">
    <text evidence="1">Involved in nucleolar processing of pre-18S ribosomal RNA.</text>
</comment>
<accession>A0A5C3QMW8</accession>
<keyword evidence="4" id="KW-0698">rRNA processing</keyword>
<dbReference type="EMBL" id="ML178832">
    <property type="protein sequence ID" value="TFK99743.1"/>
    <property type="molecule type" value="Genomic_DNA"/>
</dbReference>
<dbReference type="Proteomes" id="UP000305067">
    <property type="component" value="Unassembled WGS sequence"/>
</dbReference>
<evidence type="ECO:0000256" key="5">
    <source>
        <dbReference type="ARBA" id="ARBA00023242"/>
    </source>
</evidence>
<gene>
    <name evidence="7" type="ORF">BDV98DRAFT_650675</name>
</gene>
<comment type="subcellular location">
    <subcellularLocation>
        <location evidence="2">Nucleus</location>
        <location evidence="2">Nucleolus</location>
    </subcellularLocation>
</comment>
<dbReference type="AlphaFoldDB" id="A0A5C3QMW8"/>
<evidence type="ECO:0000313" key="8">
    <source>
        <dbReference type="Proteomes" id="UP000305067"/>
    </source>
</evidence>
<dbReference type="OrthoDB" id="29058at2759"/>
<evidence type="ECO:0000256" key="3">
    <source>
        <dbReference type="ARBA" id="ARBA00008105"/>
    </source>
</evidence>
<feature type="compositionally biased region" description="Low complexity" evidence="6">
    <location>
        <begin position="226"/>
        <end position="241"/>
    </location>
</feature>
<evidence type="ECO:0000256" key="4">
    <source>
        <dbReference type="ARBA" id="ARBA00022552"/>
    </source>
</evidence>
<feature type="region of interest" description="Disordered" evidence="6">
    <location>
        <begin position="1"/>
        <end position="22"/>
    </location>
</feature>
<dbReference type="PANTHER" id="PTHR12838">
    <property type="entry name" value="U3 SMALL NUCLEOLAR RNA-ASSOCIATED PROTEIN 11"/>
    <property type="match status" value="1"/>
</dbReference>
<dbReference type="InterPro" id="IPR007144">
    <property type="entry name" value="SSU_processome_Utp11"/>
</dbReference>
<evidence type="ECO:0000256" key="2">
    <source>
        <dbReference type="ARBA" id="ARBA00004604"/>
    </source>
</evidence>
<dbReference type="STRING" id="1884261.A0A5C3QMW8"/>
<organism evidence="7 8">
    <name type="scientific">Pterulicium gracile</name>
    <dbReference type="NCBI Taxonomy" id="1884261"/>
    <lineage>
        <taxon>Eukaryota</taxon>
        <taxon>Fungi</taxon>
        <taxon>Dikarya</taxon>
        <taxon>Basidiomycota</taxon>
        <taxon>Agaricomycotina</taxon>
        <taxon>Agaricomycetes</taxon>
        <taxon>Agaricomycetidae</taxon>
        <taxon>Agaricales</taxon>
        <taxon>Pleurotineae</taxon>
        <taxon>Pterulaceae</taxon>
        <taxon>Pterulicium</taxon>
    </lineage>
</organism>
<comment type="similarity">
    <text evidence="3">Belongs to the UTP11 family.</text>
</comment>
<feature type="region of interest" description="Disordered" evidence="6">
    <location>
        <begin position="175"/>
        <end position="241"/>
    </location>
</feature>
<keyword evidence="5" id="KW-0539">Nucleus</keyword>
<dbReference type="GO" id="GO:0032040">
    <property type="term" value="C:small-subunit processome"/>
    <property type="evidence" value="ECO:0007669"/>
    <property type="project" value="InterPro"/>
</dbReference>